<comment type="caution">
    <text evidence="3">The sequence shown here is derived from an EMBL/GenBank/DDBJ whole genome shotgun (WGS) entry which is preliminary data.</text>
</comment>
<name>A0A1F6YD61_9BACT</name>
<dbReference type="InterPro" id="IPR000836">
    <property type="entry name" value="PRTase_dom"/>
</dbReference>
<dbReference type="InterPro" id="IPR051910">
    <property type="entry name" value="ComF/GntX_DNA_util-trans"/>
</dbReference>
<reference evidence="3 4" key="1">
    <citation type="journal article" date="2016" name="Nat. Commun.">
        <title>Thousands of microbial genomes shed light on interconnected biogeochemical processes in an aquifer system.</title>
        <authorList>
            <person name="Anantharaman K."/>
            <person name="Brown C.T."/>
            <person name="Hug L.A."/>
            <person name="Sharon I."/>
            <person name="Castelle C.J."/>
            <person name="Probst A.J."/>
            <person name="Thomas B.C."/>
            <person name="Singh A."/>
            <person name="Wilkins M.J."/>
            <person name="Karaoz U."/>
            <person name="Brodie E.L."/>
            <person name="Williams K.H."/>
            <person name="Hubbard S.S."/>
            <person name="Banfield J.F."/>
        </authorList>
    </citation>
    <scope>NUCLEOTIDE SEQUENCE [LARGE SCALE GENOMIC DNA]</scope>
</reference>
<sequence length="238" mass="27625">MCYYYNTMKPLNTIWNAVLDTIFPKFCLACGERGVDLCEKCLGAFPRTERESAEWVFPLYDYRHPPIRKSIKLLKYKRHKNLARVFAENLYPTILEELSELKTMENFREPFLVPIPLSRRRLRQRGFNQAELICEELIRLDVENNLRYSIDDASANFTLEKNVLLKPKETPHQADIKDRQARLRNIIGSFAVSNGEKITKRNIILIDDVTTTGATLHEAKKVLKEAGARRVIAFTVAH</sequence>
<organism evidence="3 4">
    <name type="scientific">Candidatus Nomurabacteria bacterium RIFCSPLOWO2_12_FULL_46_14</name>
    <dbReference type="NCBI Taxonomy" id="1801797"/>
    <lineage>
        <taxon>Bacteria</taxon>
        <taxon>Candidatus Nomuraibacteriota</taxon>
    </lineage>
</organism>
<gene>
    <name evidence="3" type="ORF">A3G06_02055</name>
</gene>
<dbReference type="EMBL" id="MFVV01000001">
    <property type="protein sequence ID" value="OGJ04309.1"/>
    <property type="molecule type" value="Genomic_DNA"/>
</dbReference>
<dbReference type="InterPro" id="IPR029057">
    <property type="entry name" value="PRTase-like"/>
</dbReference>
<evidence type="ECO:0000259" key="2">
    <source>
        <dbReference type="Pfam" id="PF00156"/>
    </source>
</evidence>
<dbReference type="SUPFAM" id="SSF53271">
    <property type="entry name" value="PRTase-like"/>
    <property type="match status" value="1"/>
</dbReference>
<accession>A0A1F6YD61</accession>
<dbReference type="Pfam" id="PF00156">
    <property type="entry name" value="Pribosyltran"/>
    <property type="match status" value="1"/>
</dbReference>
<comment type="similarity">
    <text evidence="1">Belongs to the ComF/GntX family.</text>
</comment>
<proteinExistence type="inferred from homology"/>
<dbReference type="PANTHER" id="PTHR47505">
    <property type="entry name" value="DNA UTILIZATION PROTEIN YHGH"/>
    <property type="match status" value="1"/>
</dbReference>
<dbReference type="Proteomes" id="UP000176192">
    <property type="component" value="Unassembled WGS sequence"/>
</dbReference>
<evidence type="ECO:0000313" key="4">
    <source>
        <dbReference type="Proteomes" id="UP000176192"/>
    </source>
</evidence>
<evidence type="ECO:0000313" key="3">
    <source>
        <dbReference type="EMBL" id="OGJ04309.1"/>
    </source>
</evidence>
<dbReference type="CDD" id="cd06223">
    <property type="entry name" value="PRTases_typeI"/>
    <property type="match status" value="1"/>
</dbReference>
<dbReference type="PANTHER" id="PTHR47505:SF1">
    <property type="entry name" value="DNA UTILIZATION PROTEIN YHGH"/>
    <property type="match status" value="1"/>
</dbReference>
<dbReference type="STRING" id="1801797.A3G06_02055"/>
<evidence type="ECO:0000256" key="1">
    <source>
        <dbReference type="ARBA" id="ARBA00008007"/>
    </source>
</evidence>
<protein>
    <recommendedName>
        <fullName evidence="2">Phosphoribosyltransferase domain-containing protein</fullName>
    </recommendedName>
</protein>
<dbReference type="Gene3D" id="3.40.50.2020">
    <property type="match status" value="1"/>
</dbReference>
<dbReference type="AlphaFoldDB" id="A0A1F6YD61"/>
<feature type="domain" description="Phosphoribosyltransferase" evidence="2">
    <location>
        <begin position="180"/>
        <end position="236"/>
    </location>
</feature>